<dbReference type="InterPro" id="IPR029071">
    <property type="entry name" value="Ubiquitin-like_domsf"/>
</dbReference>
<dbReference type="Gene3D" id="1.20.80.10">
    <property type="match status" value="1"/>
</dbReference>
<sequence>MASALAARMGLNSLLRKQARTFRVRICTMESDMEFSCEIKWKGKDLFDLVCRTLGLRETWFFGLSYSVKDTVAWLKMEKKVLDQEVPKEEPIVFHFLAKFYPENAEEELVQDITQHLFFLQNEPECRVRLYGDYDPEVHKPGFLAEEELLPKRVINLYQMTPEMWEERITACYAEHRGRTRDQAEMEYLKIAQDLDMYGVNYFLIKNKKGTDLLLGVDALGLHIYDPNNKLTPKCSFPWNEIRNISYSDKEFTIKPLDKKTNVFKFNSSRLRVNKLILQLCIGNHDLFMRRRRVDSLEVQQMKAQAREERARKQVERQRLQREKQLREEAERARDELERRLVQLQDEAHMANEALLRSEQTADLLAEKAQIAEEEAKLLAQKAAEAEAEMQRIKVTAMRGQEERRLMEQKMLEAEMLALTMAEESERRAKEAEQLKQDLQEARDSERRAKNKLLEITSKAAYVVTVKNSLTRKLASFFLENLSFDFKDTDMKRLSMEIEKEKVEYMEKSKHLQEQLNELKTEIESLKMKERESPLDIIHNQNTEQGTSKHSNFKKVWLLAELAPHVHTYPSPMCLHNVTKQLKKKGRVHK</sequence>
<dbReference type="eggNOG" id="KOG3529">
    <property type="taxonomic scope" value="Eukaryota"/>
</dbReference>
<dbReference type="Gene3D" id="3.10.20.90">
    <property type="entry name" value="Phosphatidylinositol 3-kinase Catalytic Subunit, Chain A, domain 1"/>
    <property type="match status" value="1"/>
</dbReference>
<dbReference type="SUPFAM" id="SSF54236">
    <property type="entry name" value="Ubiquitin-like"/>
    <property type="match status" value="1"/>
</dbReference>
<feature type="binding site" evidence="6">
    <location>
        <position position="275"/>
    </location>
    <ligand>
        <name>a 1,2-diacyl-sn-glycero-3-phospho-(1D-myo-inositol)</name>
        <dbReference type="ChEBI" id="CHEBI:57880"/>
    </ligand>
</feature>
<feature type="coiled-coil region" evidence="7">
    <location>
        <begin position="495"/>
        <end position="532"/>
    </location>
</feature>
<feature type="binding site" evidence="6">
    <location>
        <begin position="76"/>
        <end position="79"/>
    </location>
    <ligand>
        <name>a 1,2-diacyl-sn-glycero-3-phospho-(1D-myo-inositol)</name>
        <dbReference type="ChEBI" id="CHEBI:57880"/>
    </ligand>
</feature>
<evidence type="ECO:0000313" key="10">
    <source>
        <dbReference type="Ensembl" id="ENSORLP00000001097.2"/>
    </source>
</evidence>
<dbReference type="InterPro" id="IPR014352">
    <property type="entry name" value="FERM/acyl-CoA-bd_prot_sf"/>
</dbReference>
<feature type="domain" description="FERM" evidence="9">
    <location>
        <begin position="22"/>
        <end position="292"/>
    </location>
</feature>
<dbReference type="SUPFAM" id="SSF50729">
    <property type="entry name" value="PH domain-like"/>
    <property type="match status" value="1"/>
</dbReference>
<dbReference type="InterPro" id="IPR011993">
    <property type="entry name" value="PH-like_dom_sf"/>
</dbReference>
<keyword evidence="5" id="KW-0966">Cell projection</keyword>
<keyword evidence="4" id="KW-0472">Membrane</keyword>
<dbReference type="InterPro" id="IPR011259">
    <property type="entry name" value="ERM_C_dom"/>
</dbReference>
<dbReference type="Pfam" id="PF20492">
    <property type="entry name" value="ERM_helical"/>
    <property type="match status" value="1"/>
</dbReference>
<evidence type="ECO:0000313" key="11">
    <source>
        <dbReference type="Proteomes" id="UP000001038"/>
    </source>
</evidence>
<dbReference type="SMART" id="SM01196">
    <property type="entry name" value="FERM_C"/>
    <property type="match status" value="1"/>
</dbReference>
<dbReference type="InterPro" id="IPR000299">
    <property type="entry name" value="FERM_domain"/>
</dbReference>
<dbReference type="Proteomes" id="UP000001038">
    <property type="component" value="Chromosome 9"/>
</dbReference>
<evidence type="ECO:0000256" key="5">
    <source>
        <dbReference type="ARBA" id="ARBA00023273"/>
    </source>
</evidence>
<evidence type="ECO:0000256" key="1">
    <source>
        <dbReference type="ARBA" id="ARBA00004202"/>
    </source>
</evidence>
<dbReference type="Gene3D" id="1.20.80.60">
    <property type="match status" value="1"/>
</dbReference>
<dbReference type="Pfam" id="PF00769">
    <property type="entry name" value="ERM_C"/>
    <property type="match status" value="1"/>
</dbReference>
<name>H2L5L7_ORYLA</name>
<dbReference type="FunFam" id="3.10.20.90:FF:000103">
    <property type="entry name" value="Merlin isoform 2"/>
    <property type="match status" value="1"/>
</dbReference>
<evidence type="ECO:0000256" key="3">
    <source>
        <dbReference type="ARBA" id="ARBA00022475"/>
    </source>
</evidence>
<dbReference type="InterPro" id="IPR019748">
    <property type="entry name" value="FERM_central"/>
</dbReference>
<keyword evidence="3" id="KW-1003">Cell membrane</keyword>
<protein>
    <submittedName>
        <fullName evidence="10">NF2, moesin-ezrin-radixin like (MERLIN) tumor suppressor a</fullName>
    </submittedName>
</protein>
<reference evidence="10" key="3">
    <citation type="submission" date="2025-09" db="UniProtKB">
        <authorList>
            <consortium name="Ensembl"/>
        </authorList>
    </citation>
    <scope>IDENTIFICATION</scope>
    <source>
        <strain evidence="10">Hd-rR</strain>
    </source>
</reference>
<evidence type="ECO:0000256" key="8">
    <source>
        <dbReference type="SAM" id="MobiDB-lite"/>
    </source>
</evidence>
<dbReference type="GO" id="GO:0005886">
    <property type="term" value="C:plasma membrane"/>
    <property type="evidence" value="ECO:0007669"/>
    <property type="project" value="UniProtKB-SubCell"/>
</dbReference>
<accession>H2L5L7</accession>
<dbReference type="InterPro" id="IPR018979">
    <property type="entry name" value="FERM_N"/>
</dbReference>
<dbReference type="InterPro" id="IPR041789">
    <property type="entry name" value="ERM_FERM_C"/>
</dbReference>
<dbReference type="FunFam" id="2.30.29.30:FF:000003">
    <property type="entry name" value="Radixin isoform 1"/>
    <property type="match status" value="1"/>
</dbReference>
<dbReference type="GeneTree" id="ENSGT01020000230354"/>
<dbReference type="SUPFAM" id="SSF48678">
    <property type="entry name" value="Moesin tail domain"/>
    <property type="match status" value="1"/>
</dbReference>
<organism evidence="10 11">
    <name type="scientific">Oryzias latipes</name>
    <name type="common">Japanese rice fish</name>
    <name type="synonym">Japanese killifish</name>
    <dbReference type="NCBI Taxonomy" id="8090"/>
    <lineage>
        <taxon>Eukaryota</taxon>
        <taxon>Metazoa</taxon>
        <taxon>Chordata</taxon>
        <taxon>Craniata</taxon>
        <taxon>Vertebrata</taxon>
        <taxon>Euteleostomi</taxon>
        <taxon>Actinopterygii</taxon>
        <taxon>Neopterygii</taxon>
        <taxon>Teleostei</taxon>
        <taxon>Neoteleostei</taxon>
        <taxon>Acanthomorphata</taxon>
        <taxon>Ovalentaria</taxon>
        <taxon>Atherinomorphae</taxon>
        <taxon>Beloniformes</taxon>
        <taxon>Adrianichthyidae</taxon>
        <taxon>Oryziinae</taxon>
        <taxon>Oryzias</taxon>
    </lineage>
</organism>
<dbReference type="InterPro" id="IPR011174">
    <property type="entry name" value="ERM"/>
</dbReference>
<dbReference type="CDD" id="cd13194">
    <property type="entry name" value="FERM_C_ERM"/>
    <property type="match status" value="1"/>
</dbReference>
<dbReference type="PRINTS" id="PR00661">
    <property type="entry name" value="ERMFAMILY"/>
</dbReference>
<dbReference type="SUPFAM" id="SSF47031">
    <property type="entry name" value="Second domain of FERM"/>
    <property type="match status" value="1"/>
</dbReference>
<dbReference type="InterPro" id="IPR046810">
    <property type="entry name" value="ERM_helical"/>
</dbReference>
<evidence type="ECO:0000256" key="2">
    <source>
        <dbReference type="ARBA" id="ARBA00004316"/>
    </source>
</evidence>
<evidence type="ECO:0000256" key="6">
    <source>
        <dbReference type="PIRSR" id="PIRSR002305-1"/>
    </source>
</evidence>
<dbReference type="Pfam" id="PF09379">
    <property type="entry name" value="FERM_N"/>
    <property type="match status" value="1"/>
</dbReference>
<dbReference type="HOGENOM" id="CLU_003623_6_1_1"/>
<proteinExistence type="predicted"/>
<dbReference type="Bgee" id="ENSORLG00000000897">
    <property type="expression patterns" value="Expressed in testis and 13 other cell types or tissues"/>
</dbReference>
<dbReference type="PANTHER" id="PTHR23281">
    <property type="entry name" value="MERLIN/MOESIN/EZRIN/RADIXIN"/>
    <property type="match status" value="1"/>
</dbReference>
<dbReference type="FunFam" id="1.20.5.450:FF:000001">
    <property type="entry name" value="radixin isoform X2"/>
    <property type="match status" value="1"/>
</dbReference>
<dbReference type="InterPro" id="IPR035963">
    <property type="entry name" value="FERM_2"/>
</dbReference>
<keyword evidence="11" id="KW-1185">Reference proteome</keyword>
<comment type="subcellular location">
    <subcellularLocation>
        <location evidence="1">Cell membrane</location>
        <topology evidence="1">Peripheral membrane protein</topology>
    </subcellularLocation>
    <subcellularLocation>
        <location evidence="2">Cell projection</location>
    </subcellularLocation>
</comment>
<keyword evidence="7" id="KW-0175">Coiled coil</keyword>
<feature type="region of interest" description="Disordered" evidence="8">
    <location>
        <begin position="310"/>
        <end position="329"/>
    </location>
</feature>
<dbReference type="SMART" id="SM00295">
    <property type="entry name" value="B41"/>
    <property type="match status" value="1"/>
</dbReference>
<evidence type="ECO:0000256" key="7">
    <source>
        <dbReference type="SAM" id="Coils"/>
    </source>
</evidence>
<gene>
    <name evidence="10" type="primary">nf2a</name>
</gene>
<dbReference type="AlphaFoldDB" id="H2L5L7"/>
<dbReference type="Gene3D" id="2.30.29.30">
    <property type="entry name" value="Pleckstrin-homology domain (PH domain)/Phosphotyrosine-binding domain (PTB)"/>
    <property type="match status" value="1"/>
</dbReference>
<dbReference type="InterPro" id="IPR019749">
    <property type="entry name" value="Band_41_domain"/>
</dbReference>
<dbReference type="Gene3D" id="6.10.360.10">
    <property type="match status" value="1"/>
</dbReference>
<dbReference type="InterPro" id="IPR018980">
    <property type="entry name" value="FERM_PH-like_C"/>
</dbReference>
<dbReference type="InterPro" id="IPR008954">
    <property type="entry name" value="Moesin_tail_sf"/>
</dbReference>
<dbReference type="Pfam" id="PF09380">
    <property type="entry name" value="FERM_C"/>
    <property type="match status" value="1"/>
</dbReference>
<dbReference type="PROSITE" id="PS00660">
    <property type="entry name" value="FERM_1"/>
    <property type="match status" value="1"/>
</dbReference>
<evidence type="ECO:0000256" key="4">
    <source>
        <dbReference type="ARBA" id="ARBA00023136"/>
    </source>
</evidence>
<dbReference type="GO" id="GO:0042995">
    <property type="term" value="C:cell projection"/>
    <property type="evidence" value="ECO:0007669"/>
    <property type="project" value="UniProtKB-SubCell"/>
</dbReference>
<dbReference type="PROSITE" id="PS00661">
    <property type="entry name" value="FERM_2"/>
    <property type="match status" value="1"/>
</dbReference>
<reference evidence="10 11" key="1">
    <citation type="journal article" date="2007" name="Nature">
        <title>The medaka draft genome and insights into vertebrate genome evolution.</title>
        <authorList>
            <person name="Kasahara M."/>
            <person name="Naruse K."/>
            <person name="Sasaki S."/>
            <person name="Nakatani Y."/>
            <person name="Qu W."/>
            <person name="Ahsan B."/>
            <person name="Yamada T."/>
            <person name="Nagayasu Y."/>
            <person name="Doi K."/>
            <person name="Kasai Y."/>
            <person name="Jindo T."/>
            <person name="Kobayashi D."/>
            <person name="Shimada A."/>
            <person name="Toyoda A."/>
            <person name="Kuroki Y."/>
            <person name="Fujiyama A."/>
            <person name="Sasaki T."/>
            <person name="Shimizu A."/>
            <person name="Asakawa S."/>
            <person name="Shimizu N."/>
            <person name="Hashimoto S."/>
            <person name="Yang J."/>
            <person name="Lee Y."/>
            <person name="Matsushima K."/>
            <person name="Sugano S."/>
            <person name="Sakaizumi M."/>
            <person name="Narita T."/>
            <person name="Ohishi K."/>
            <person name="Haga S."/>
            <person name="Ohta F."/>
            <person name="Nomoto H."/>
            <person name="Nogata K."/>
            <person name="Morishita T."/>
            <person name="Endo T."/>
            <person name="Shin-I T."/>
            <person name="Takeda H."/>
            <person name="Morishita S."/>
            <person name="Kohara Y."/>
        </authorList>
    </citation>
    <scope>NUCLEOTIDE SEQUENCE [LARGE SCALE GENOMIC DNA]</scope>
    <source>
        <strain evidence="10 11">Hd-rR</strain>
    </source>
</reference>
<dbReference type="CDD" id="cd14473">
    <property type="entry name" value="FERM_B-lobe"/>
    <property type="match status" value="1"/>
</dbReference>
<evidence type="ECO:0000259" key="9">
    <source>
        <dbReference type="PROSITE" id="PS50057"/>
    </source>
</evidence>
<reference evidence="10" key="2">
    <citation type="submission" date="2025-08" db="UniProtKB">
        <authorList>
            <consortium name="Ensembl"/>
        </authorList>
    </citation>
    <scope>IDENTIFICATION</scope>
    <source>
        <strain evidence="10">Hd-rR</strain>
    </source>
</reference>
<dbReference type="PIRSF" id="PIRSF002305">
    <property type="entry name" value="ERM"/>
    <property type="match status" value="1"/>
</dbReference>
<dbReference type="PRINTS" id="PR00935">
    <property type="entry name" value="BAND41"/>
</dbReference>
<dbReference type="InterPro" id="IPR019747">
    <property type="entry name" value="FERM_CS"/>
</dbReference>
<dbReference type="InterPro" id="IPR000798">
    <property type="entry name" value="Ez/rad/moesin-like"/>
</dbReference>
<dbReference type="GO" id="GO:0003779">
    <property type="term" value="F:actin binding"/>
    <property type="evidence" value="ECO:0007669"/>
    <property type="project" value="InterPro"/>
</dbReference>
<dbReference type="Pfam" id="PF00373">
    <property type="entry name" value="FERM_M"/>
    <property type="match status" value="1"/>
</dbReference>
<dbReference type="Ensembl" id="ENSORLT00000001098.2">
    <property type="protein sequence ID" value="ENSORLP00000001097.2"/>
    <property type="gene ID" value="ENSORLG00000000897.2"/>
</dbReference>
<dbReference type="PROSITE" id="PS50057">
    <property type="entry name" value="FERM_3"/>
    <property type="match status" value="1"/>
</dbReference>
<dbReference type="Gene3D" id="1.20.5.450">
    <property type="match status" value="1"/>
</dbReference>